<evidence type="ECO:0000313" key="2">
    <source>
        <dbReference type="Proteomes" id="UP000815325"/>
    </source>
</evidence>
<evidence type="ECO:0000313" key="1">
    <source>
        <dbReference type="EMBL" id="KAF5829705.1"/>
    </source>
</evidence>
<accession>A0ABQ7G527</accession>
<comment type="caution">
    <text evidence="1">The sequence shown here is derived from an EMBL/GenBank/DDBJ whole genome shotgun (WGS) entry which is preliminary data.</text>
</comment>
<keyword evidence="2" id="KW-1185">Reference proteome</keyword>
<protein>
    <recommendedName>
        <fullName evidence="3">Encoded protein</fullName>
    </recommendedName>
</protein>
<sequence length="183" mass="20734">MLPSWPAHLPTACAFVAAQHGCLRILCAAEQSAAPRRLDLRQFKQKKNMYRERFRNHKRGKRGSVSTHDVKGRKKRVCRRPLASQQCWPSVALATRWCAALVRVLLSSETRAAKLRGNHLGPYNVSGCAEYAGSVTVHTLRGRKGVTVRSLRARKSIRVGSKGSRHQERVTFQPLRSWQLFDH</sequence>
<organism evidence="1 2">
    <name type="scientific">Dunaliella salina</name>
    <name type="common">Green alga</name>
    <name type="synonym">Protococcus salinus</name>
    <dbReference type="NCBI Taxonomy" id="3046"/>
    <lineage>
        <taxon>Eukaryota</taxon>
        <taxon>Viridiplantae</taxon>
        <taxon>Chlorophyta</taxon>
        <taxon>core chlorophytes</taxon>
        <taxon>Chlorophyceae</taxon>
        <taxon>CS clade</taxon>
        <taxon>Chlamydomonadales</taxon>
        <taxon>Dunaliellaceae</taxon>
        <taxon>Dunaliella</taxon>
    </lineage>
</organism>
<dbReference type="EMBL" id="MU070125">
    <property type="protein sequence ID" value="KAF5829705.1"/>
    <property type="molecule type" value="Genomic_DNA"/>
</dbReference>
<dbReference type="Proteomes" id="UP000815325">
    <property type="component" value="Unassembled WGS sequence"/>
</dbReference>
<reference evidence="1" key="1">
    <citation type="submission" date="2017-08" db="EMBL/GenBank/DDBJ databases">
        <authorList>
            <person name="Polle J.E."/>
            <person name="Barry K."/>
            <person name="Cushman J."/>
            <person name="Schmutz J."/>
            <person name="Tran D."/>
            <person name="Hathwaick L.T."/>
            <person name="Yim W.C."/>
            <person name="Jenkins J."/>
            <person name="Mckie-Krisberg Z.M."/>
            <person name="Prochnik S."/>
            <person name="Lindquist E."/>
            <person name="Dockter R.B."/>
            <person name="Adam C."/>
            <person name="Molina H."/>
            <person name="Bunkerborg J."/>
            <person name="Jin E."/>
            <person name="Buchheim M."/>
            <person name="Magnuson J."/>
        </authorList>
    </citation>
    <scope>NUCLEOTIDE SEQUENCE</scope>
    <source>
        <strain evidence="1">CCAP 19/18</strain>
    </source>
</reference>
<gene>
    <name evidence="1" type="ORF">DUNSADRAFT_15641</name>
</gene>
<name>A0ABQ7G527_DUNSA</name>
<proteinExistence type="predicted"/>
<evidence type="ECO:0008006" key="3">
    <source>
        <dbReference type="Google" id="ProtNLM"/>
    </source>
</evidence>